<keyword evidence="12" id="KW-0067">ATP-binding</keyword>
<dbReference type="PANTHER" id="PTHR48006">
    <property type="entry name" value="LEUCINE-RICH REPEAT-CONTAINING PROTEIN DDB_G0281931-RELATED"/>
    <property type="match status" value="1"/>
</dbReference>
<keyword evidence="8 18" id="KW-0732">Signal</keyword>
<dbReference type="InterPro" id="IPR000719">
    <property type="entry name" value="Prot_kinase_dom"/>
</dbReference>
<evidence type="ECO:0000256" key="9">
    <source>
        <dbReference type="ARBA" id="ARBA00022737"/>
    </source>
</evidence>
<evidence type="ECO:0000259" key="19">
    <source>
        <dbReference type="PROSITE" id="PS50011"/>
    </source>
</evidence>
<name>A0A0K9PC28_ZOSMR</name>
<keyword evidence="4" id="KW-0597">Phosphoprotein</keyword>
<dbReference type="GO" id="GO:0005886">
    <property type="term" value="C:plasma membrane"/>
    <property type="evidence" value="ECO:0000318"/>
    <property type="project" value="GO_Central"/>
</dbReference>
<keyword evidence="9" id="KW-0677">Repeat</keyword>
<dbReference type="PROSITE" id="PS00108">
    <property type="entry name" value="PROTEIN_KINASE_ST"/>
    <property type="match status" value="1"/>
</dbReference>
<dbReference type="CDD" id="cd14066">
    <property type="entry name" value="STKc_IRAK"/>
    <property type="match status" value="1"/>
</dbReference>
<dbReference type="GO" id="GO:0045088">
    <property type="term" value="P:regulation of innate immune response"/>
    <property type="evidence" value="ECO:0000318"/>
    <property type="project" value="GO_Central"/>
</dbReference>
<evidence type="ECO:0000256" key="8">
    <source>
        <dbReference type="ARBA" id="ARBA00022729"/>
    </source>
</evidence>
<proteinExistence type="predicted"/>
<dbReference type="Pfam" id="PF13855">
    <property type="entry name" value="LRR_8"/>
    <property type="match status" value="1"/>
</dbReference>
<dbReference type="PANTHER" id="PTHR48006:SF34">
    <property type="entry name" value="OS08G0203700 PROTEIN"/>
    <property type="match status" value="1"/>
</dbReference>
<dbReference type="InterPro" id="IPR032675">
    <property type="entry name" value="LRR_dom_sf"/>
</dbReference>
<evidence type="ECO:0000256" key="11">
    <source>
        <dbReference type="ARBA" id="ARBA00022777"/>
    </source>
</evidence>
<dbReference type="Pfam" id="PF11721">
    <property type="entry name" value="Malectin"/>
    <property type="match status" value="1"/>
</dbReference>
<dbReference type="SUPFAM" id="SSF52058">
    <property type="entry name" value="L domain-like"/>
    <property type="match status" value="1"/>
</dbReference>
<keyword evidence="13 17" id="KW-1133">Transmembrane helix</keyword>
<feature type="signal peptide" evidence="18">
    <location>
        <begin position="1"/>
        <end position="27"/>
    </location>
</feature>
<comment type="subcellular location">
    <subcellularLocation>
        <location evidence="1">Membrane</location>
        <topology evidence="1">Single-pass membrane protein</topology>
    </subcellularLocation>
</comment>
<evidence type="ECO:0000313" key="20">
    <source>
        <dbReference type="EMBL" id="KMZ66529.1"/>
    </source>
</evidence>
<evidence type="ECO:0000256" key="16">
    <source>
        <dbReference type="ARBA" id="ARBA00023180"/>
    </source>
</evidence>
<dbReference type="FunFam" id="3.30.200.20:FF:000162">
    <property type="entry name" value="Adenine nucleotide alpha hydrolase-like domain kinase"/>
    <property type="match status" value="1"/>
</dbReference>
<dbReference type="InterPro" id="IPR021720">
    <property type="entry name" value="Malectin_dom"/>
</dbReference>
<evidence type="ECO:0000256" key="10">
    <source>
        <dbReference type="ARBA" id="ARBA00022741"/>
    </source>
</evidence>
<keyword evidence="7 17" id="KW-0812">Transmembrane</keyword>
<feature type="domain" description="Protein kinase" evidence="19">
    <location>
        <begin position="713"/>
        <end position="989"/>
    </location>
</feature>
<dbReference type="FunFam" id="2.60.120.430:FF:000002">
    <property type="entry name" value="Leucine-rich repeat receptor-like protein kinase"/>
    <property type="match status" value="1"/>
</dbReference>
<evidence type="ECO:0000256" key="5">
    <source>
        <dbReference type="ARBA" id="ARBA00022614"/>
    </source>
</evidence>
<keyword evidence="15 20" id="KW-0675">Receptor</keyword>
<accession>A0A0K9PC28</accession>
<dbReference type="GO" id="GO:0005524">
    <property type="term" value="F:ATP binding"/>
    <property type="evidence" value="ECO:0007669"/>
    <property type="project" value="UniProtKB-KW"/>
</dbReference>
<evidence type="ECO:0000256" key="2">
    <source>
        <dbReference type="ARBA" id="ARBA00012513"/>
    </source>
</evidence>
<keyword evidence="11 20" id="KW-0418">Kinase</keyword>
<dbReference type="FunFam" id="3.80.10.10:FF:001380">
    <property type="entry name" value="Os05g0256100 protein"/>
    <property type="match status" value="1"/>
</dbReference>
<dbReference type="Gene3D" id="3.80.10.10">
    <property type="entry name" value="Ribonuclease Inhibitor"/>
    <property type="match status" value="2"/>
</dbReference>
<evidence type="ECO:0000313" key="21">
    <source>
        <dbReference type="Proteomes" id="UP000036987"/>
    </source>
</evidence>
<dbReference type="Pfam" id="PF00560">
    <property type="entry name" value="LRR_1"/>
    <property type="match status" value="3"/>
</dbReference>
<evidence type="ECO:0000256" key="12">
    <source>
        <dbReference type="ARBA" id="ARBA00022840"/>
    </source>
</evidence>
<dbReference type="GO" id="GO:0004672">
    <property type="term" value="F:protein kinase activity"/>
    <property type="evidence" value="ECO:0000318"/>
    <property type="project" value="GO_Central"/>
</dbReference>
<keyword evidence="6" id="KW-0808">Transferase</keyword>
<keyword evidence="5" id="KW-0433">Leucine-rich repeat</keyword>
<evidence type="ECO:0000256" key="18">
    <source>
        <dbReference type="SAM" id="SignalP"/>
    </source>
</evidence>
<dbReference type="PROSITE" id="PS50011">
    <property type="entry name" value="PROTEIN_KINASE_DOM"/>
    <property type="match status" value="1"/>
</dbReference>
<dbReference type="OrthoDB" id="663146at2759"/>
<keyword evidence="14 17" id="KW-0472">Membrane</keyword>
<keyword evidence="21" id="KW-1185">Reference proteome</keyword>
<keyword evidence="10" id="KW-0547">Nucleotide-binding</keyword>
<feature type="transmembrane region" description="Helical" evidence="17">
    <location>
        <begin position="656"/>
        <end position="680"/>
    </location>
</feature>
<evidence type="ECO:0000256" key="17">
    <source>
        <dbReference type="SAM" id="Phobius"/>
    </source>
</evidence>
<evidence type="ECO:0000256" key="13">
    <source>
        <dbReference type="ARBA" id="ARBA00022989"/>
    </source>
</evidence>
<dbReference type="InterPro" id="IPR001245">
    <property type="entry name" value="Ser-Thr/Tyr_kinase_cat_dom"/>
</dbReference>
<keyword evidence="3" id="KW-0723">Serine/threonine-protein kinase</keyword>
<evidence type="ECO:0000256" key="6">
    <source>
        <dbReference type="ARBA" id="ARBA00022679"/>
    </source>
</evidence>
<gene>
    <name evidence="20" type="ORF">ZOSMA_297G00060</name>
</gene>
<evidence type="ECO:0000256" key="15">
    <source>
        <dbReference type="ARBA" id="ARBA00023170"/>
    </source>
</evidence>
<evidence type="ECO:0000256" key="14">
    <source>
        <dbReference type="ARBA" id="ARBA00023136"/>
    </source>
</evidence>
<comment type="caution">
    <text evidence="20">The sequence shown here is derived from an EMBL/GenBank/DDBJ whole genome shotgun (WGS) entry which is preliminary data.</text>
</comment>
<dbReference type="Gene3D" id="3.30.200.20">
    <property type="entry name" value="Phosphorylase Kinase, domain 1"/>
    <property type="match status" value="1"/>
</dbReference>
<organism evidence="20 21">
    <name type="scientific">Zostera marina</name>
    <name type="common">Eelgrass</name>
    <dbReference type="NCBI Taxonomy" id="29655"/>
    <lineage>
        <taxon>Eukaryota</taxon>
        <taxon>Viridiplantae</taxon>
        <taxon>Streptophyta</taxon>
        <taxon>Embryophyta</taxon>
        <taxon>Tracheophyta</taxon>
        <taxon>Spermatophyta</taxon>
        <taxon>Magnoliopsida</taxon>
        <taxon>Liliopsida</taxon>
        <taxon>Zosteraceae</taxon>
        <taxon>Zostera</taxon>
    </lineage>
</organism>
<reference evidence="21" key="1">
    <citation type="journal article" date="2016" name="Nature">
        <title>The genome of the seagrass Zostera marina reveals angiosperm adaptation to the sea.</title>
        <authorList>
            <person name="Olsen J.L."/>
            <person name="Rouze P."/>
            <person name="Verhelst B."/>
            <person name="Lin Y.-C."/>
            <person name="Bayer T."/>
            <person name="Collen J."/>
            <person name="Dattolo E."/>
            <person name="De Paoli E."/>
            <person name="Dittami S."/>
            <person name="Maumus F."/>
            <person name="Michel G."/>
            <person name="Kersting A."/>
            <person name="Lauritano C."/>
            <person name="Lohaus R."/>
            <person name="Toepel M."/>
            <person name="Tonon T."/>
            <person name="Vanneste K."/>
            <person name="Amirebrahimi M."/>
            <person name="Brakel J."/>
            <person name="Bostroem C."/>
            <person name="Chovatia M."/>
            <person name="Grimwood J."/>
            <person name="Jenkins J.W."/>
            <person name="Jueterbock A."/>
            <person name="Mraz A."/>
            <person name="Stam W.T."/>
            <person name="Tice H."/>
            <person name="Bornberg-Bauer E."/>
            <person name="Green P.J."/>
            <person name="Pearson G.A."/>
            <person name="Procaccini G."/>
            <person name="Duarte C.M."/>
            <person name="Schmutz J."/>
            <person name="Reusch T.B.H."/>
            <person name="Van de Peer Y."/>
        </authorList>
    </citation>
    <scope>NUCLEOTIDE SEQUENCE [LARGE SCALE GENOMIC DNA]</scope>
    <source>
        <strain evidence="21">cv. Finnish</strain>
    </source>
</reference>
<dbReference type="Pfam" id="PF07714">
    <property type="entry name" value="PK_Tyr_Ser-Thr"/>
    <property type="match status" value="1"/>
</dbReference>
<evidence type="ECO:0000256" key="7">
    <source>
        <dbReference type="ARBA" id="ARBA00022692"/>
    </source>
</evidence>
<dbReference type="SUPFAM" id="SSF56112">
    <property type="entry name" value="Protein kinase-like (PK-like)"/>
    <property type="match status" value="1"/>
</dbReference>
<evidence type="ECO:0000256" key="1">
    <source>
        <dbReference type="ARBA" id="ARBA00004167"/>
    </source>
</evidence>
<dbReference type="OMA" id="KMTHIRT"/>
<dbReference type="Gene3D" id="2.60.120.430">
    <property type="entry name" value="Galactose-binding lectin"/>
    <property type="match status" value="1"/>
</dbReference>
<dbReference type="SMART" id="SM00220">
    <property type="entry name" value="S_TKc"/>
    <property type="match status" value="1"/>
</dbReference>
<dbReference type="InterPro" id="IPR001611">
    <property type="entry name" value="Leu-rich_rpt"/>
</dbReference>
<sequence length="1019" mass="113602">MILSSKSPSSSSVLLIGFFLCFTCVLLNHDGTGRVQSQVTRTTDPREVAALNAIFSKWKITSSMSKIAWNTSSTGDPCSGNATLPENENINFRDSYDEFNPAILCSYDENNTYHIIRLQARGLDIVGTIPEELKQLKYLNNLQIARNYLTGSLPPFIGNFTNMLYLSIGENSFSGTLPKEVGNLKKLISFGLGSRNNFSGPLPPEIGNMTNIEQMALNSNGFEGEIPRTIANLKKLKRFWISDNNFVGKVPDFFGNLTNLNSLRMEGNSFQGPIPKSFGNLVQLTDLRLGGISNSSTDIEFIKDIKFLQILTIRDCMVSGAIPEFIGQLLNLTYLDLSFNNFSGQIPPALFNQLEELQTLYLGNNSLSGGLPDKKSSKLTTIDLSYNNLSGSLPQWVDEKELELNLVANYYETDIKRFPRALKCLQRDTPCSRGSPNYYSFAINCGGNETVTVNSTIYEKDVMESQTVSTASYYMTSTQRWAVSSVGTFMGSKDLNFIKTTSANISNVTYPGQSNIFQSGRSSPSSLRYFGIGLENGNYTVTLQFAEIQFENDLTWKSFGRRVFDIYIQGIRVAKDFEIKKEAGGRSFRAIEKVYTSLVTVNFLEIHFFWAGKGTCCIPSNGDYGPLISAISVSPNFKPTVNNQPPKFGSSDKKTALIAGLTTCLATSFIVLVIIGLILWNKKNPIGHEELSELEVSTHIFSYSDLKKCTSNFSDSNKLGEGGFGPVFKGELSDGKLVAVKKLRVASDHGKKSFIAEISAISSAKYRNLVNLYGCCYKDNNRLIVYEYMENGSLDQTLHAKSDGICLDWTTRFSICLGTARGLCYLHEESRYRIIHRDIKSSNILLDFSFNPKISDFGLAKLYEDKMTHIRTRVAGTLGYLAPEYAMRGHLTEKADVFSFGIVCLEILSGRQSLRSSSNVSQEPIFEWAWKLHQNEDDIGMLDQKLLHDHNKEEVDRLIGVAILCTQINHTLRPSMSRVVSMLVGDIAVEDIPSKSTYISDWHVDDFNEYKGESFSWGS</sequence>
<dbReference type="InterPro" id="IPR011009">
    <property type="entry name" value="Kinase-like_dom_sf"/>
</dbReference>
<dbReference type="EC" id="2.7.11.1" evidence="2"/>
<feature type="chain" id="PRO_5005527836" description="non-specific serine/threonine protein kinase" evidence="18">
    <location>
        <begin position="28"/>
        <end position="1019"/>
    </location>
</feature>
<dbReference type="Gene3D" id="1.10.510.10">
    <property type="entry name" value="Transferase(Phosphotransferase) domain 1"/>
    <property type="match status" value="1"/>
</dbReference>
<dbReference type="GO" id="GO:0004674">
    <property type="term" value="F:protein serine/threonine kinase activity"/>
    <property type="evidence" value="ECO:0007669"/>
    <property type="project" value="UniProtKB-KW"/>
</dbReference>
<dbReference type="AlphaFoldDB" id="A0A0K9PC28"/>
<dbReference type="InterPro" id="IPR008271">
    <property type="entry name" value="Ser/Thr_kinase_AS"/>
</dbReference>
<dbReference type="InterPro" id="IPR051824">
    <property type="entry name" value="LRR_Rcpt-Like_S/T_Kinase"/>
</dbReference>
<dbReference type="Proteomes" id="UP000036987">
    <property type="component" value="Unassembled WGS sequence"/>
</dbReference>
<dbReference type="EMBL" id="LFYR01000973">
    <property type="protein sequence ID" value="KMZ66529.1"/>
    <property type="molecule type" value="Genomic_DNA"/>
</dbReference>
<keyword evidence="16" id="KW-0325">Glycoprotein</keyword>
<evidence type="ECO:0000256" key="3">
    <source>
        <dbReference type="ARBA" id="ARBA00022527"/>
    </source>
</evidence>
<protein>
    <recommendedName>
        <fullName evidence="2">non-specific serine/threonine protein kinase</fullName>
        <ecNumber evidence="2">2.7.11.1</ecNumber>
    </recommendedName>
</protein>
<dbReference type="FunFam" id="3.80.10.10:FF:000298">
    <property type="entry name" value="Putative LRR receptor-like serine/threonine-protein kinase"/>
    <property type="match status" value="1"/>
</dbReference>
<dbReference type="FunFam" id="1.10.510.10:FF:000044">
    <property type="entry name" value="Putative LRR receptor-like serine/threonine-protein kinase"/>
    <property type="match status" value="1"/>
</dbReference>
<dbReference type="STRING" id="29655.A0A0K9PC28"/>
<evidence type="ECO:0000256" key="4">
    <source>
        <dbReference type="ARBA" id="ARBA00022553"/>
    </source>
</evidence>